<dbReference type="SUPFAM" id="SSF51621">
    <property type="entry name" value="Phosphoenolpyruvate/pyruvate domain"/>
    <property type="match status" value="1"/>
</dbReference>
<evidence type="ECO:0000256" key="1">
    <source>
        <dbReference type="ARBA" id="ARBA00005568"/>
    </source>
</evidence>
<dbReference type="Gene3D" id="3.20.20.60">
    <property type="entry name" value="Phosphoenolpyruvate-binding domains"/>
    <property type="match status" value="1"/>
</dbReference>
<feature type="domain" description="HpcH/HpaI aldolase/citrate lyase" evidence="4">
    <location>
        <begin position="31"/>
        <end position="261"/>
    </location>
</feature>
<comment type="caution">
    <text evidence="5">The sequence shown here is derived from an EMBL/GenBank/DDBJ whole genome shotgun (WGS) entry which is preliminary data.</text>
</comment>
<evidence type="ECO:0000259" key="4">
    <source>
        <dbReference type="Pfam" id="PF03328"/>
    </source>
</evidence>
<gene>
    <name evidence="5" type="ORF">GCM10023144_25350</name>
</gene>
<evidence type="ECO:0000256" key="2">
    <source>
        <dbReference type="ARBA" id="ARBA00022723"/>
    </source>
</evidence>
<keyword evidence="3" id="KW-0456">Lyase</keyword>
<protein>
    <recommendedName>
        <fullName evidence="4">HpcH/HpaI aldolase/citrate lyase domain-containing protein</fullName>
    </recommendedName>
</protein>
<evidence type="ECO:0000256" key="3">
    <source>
        <dbReference type="ARBA" id="ARBA00023239"/>
    </source>
</evidence>
<reference evidence="6" key="1">
    <citation type="journal article" date="2019" name="Int. J. Syst. Evol. Microbiol.">
        <title>The Global Catalogue of Microorganisms (GCM) 10K type strain sequencing project: providing services to taxonomists for standard genome sequencing and annotation.</title>
        <authorList>
            <consortium name="The Broad Institute Genomics Platform"/>
            <consortium name="The Broad Institute Genome Sequencing Center for Infectious Disease"/>
            <person name="Wu L."/>
            <person name="Ma J."/>
        </authorList>
    </citation>
    <scope>NUCLEOTIDE SEQUENCE [LARGE SCALE GENOMIC DNA]</scope>
    <source>
        <strain evidence="6">JCM 17666</strain>
    </source>
</reference>
<dbReference type="InterPro" id="IPR040442">
    <property type="entry name" value="Pyrv_kinase-like_dom_sf"/>
</dbReference>
<evidence type="ECO:0000313" key="5">
    <source>
        <dbReference type="EMBL" id="GAA4333751.1"/>
    </source>
</evidence>
<dbReference type="InterPro" id="IPR015813">
    <property type="entry name" value="Pyrv/PenolPyrv_kinase-like_dom"/>
</dbReference>
<dbReference type="EMBL" id="BAABFO010000011">
    <property type="protein sequence ID" value="GAA4333751.1"/>
    <property type="molecule type" value="Genomic_DNA"/>
</dbReference>
<comment type="similarity">
    <text evidence="1">Belongs to the HpcH/HpaI aldolase family.</text>
</comment>
<name>A0ABP8H388_9BURK</name>
<organism evidence="5 6">
    <name type="scientific">Pigmentiphaga soli</name>
    <dbReference type="NCBI Taxonomy" id="1007095"/>
    <lineage>
        <taxon>Bacteria</taxon>
        <taxon>Pseudomonadati</taxon>
        <taxon>Pseudomonadota</taxon>
        <taxon>Betaproteobacteria</taxon>
        <taxon>Burkholderiales</taxon>
        <taxon>Alcaligenaceae</taxon>
        <taxon>Pigmentiphaga</taxon>
    </lineage>
</organism>
<dbReference type="InterPro" id="IPR050251">
    <property type="entry name" value="HpcH-HpaI_aldolase"/>
</dbReference>
<dbReference type="PANTHER" id="PTHR30502:SF0">
    <property type="entry name" value="PHOSPHOENOLPYRUVATE CARBOXYLASE FAMILY PROTEIN"/>
    <property type="match status" value="1"/>
</dbReference>
<accession>A0ABP8H388</accession>
<dbReference type="Proteomes" id="UP001501671">
    <property type="component" value="Unassembled WGS sequence"/>
</dbReference>
<sequence>MSIPRLNGVIRALESGGPAFVCMSNFDIARAQEIAGDPYDGMAFEMEHNPYDIKGLRDCLQYMLDPRRIAKTGSVAPPVTPMVRIPPNGGEMNQWIAKQVLDIGVYGIIWPHVSTVEEARNAVAACRYPRPREAPRFEPPGLRGDSPRNAARYWGVSQQEYYERADVWPLDPKGEILVAIMCEDPAGIANLPKMLEEVPGIGAVIVGEGDLSQSLGLPRQYDHPTVTAAIDEILAICKAHGVACGHPHIDRNNIVEAIERGFRWLMPKPERSNHALELGRSTARKQSGN</sequence>
<keyword evidence="6" id="KW-1185">Reference proteome</keyword>
<dbReference type="RefSeq" id="WP_345249958.1">
    <property type="nucleotide sequence ID" value="NZ_BAABFO010000011.1"/>
</dbReference>
<dbReference type="Pfam" id="PF03328">
    <property type="entry name" value="HpcH_HpaI"/>
    <property type="match status" value="1"/>
</dbReference>
<dbReference type="InterPro" id="IPR005000">
    <property type="entry name" value="Aldolase/citrate-lyase_domain"/>
</dbReference>
<proteinExistence type="inferred from homology"/>
<evidence type="ECO:0000313" key="6">
    <source>
        <dbReference type="Proteomes" id="UP001501671"/>
    </source>
</evidence>
<dbReference type="PANTHER" id="PTHR30502">
    <property type="entry name" value="2-KETO-3-DEOXY-L-RHAMNONATE ALDOLASE"/>
    <property type="match status" value="1"/>
</dbReference>
<keyword evidence="2" id="KW-0479">Metal-binding</keyword>